<evidence type="ECO:0000256" key="4">
    <source>
        <dbReference type="ARBA" id="ARBA00023136"/>
    </source>
</evidence>
<dbReference type="Pfam" id="PF00005">
    <property type="entry name" value="ABC_tran"/>
    <property type="match status" value="1"/>
</dbReference>
<evidence type="ECO:0000259" key="6">
    <source>
        <dbReference type="PROSITE" id="PS50893"/>
    </source>
</evidence>
<dbReference type="Gene3D" id="3.40.50.300">
    <property type="entry name" value="P-loop containing nucleotide triphosphate hydrolases"/>
    <property type="match status" value="1"/>
</dbReference>
<keyword evidence="3 5" id="KW-1133">Transmembrane helix</keyword>
<protein>
    <submittedName>
        <fullName evidence="8">ABC-type multidrug transport system fused ATPase/permease subunit</fullName>
    </submittedName>
</protein>
<dbReference type="AlphaFoldDB" id="A0A7W7WXK5"/>
<comment type="subcellular location">
    <subcellularLocation>
        <location evidence="1">Cell membrane</location>
        <topology evidence="1">Multi-pass membrane protein</topology>
    </subcellularLocation>
</comment>
<name>A0A7W7WXK5_9PSEU</name>
<dbReference type="Gene3D" id="1.20.1560.10">
    <property type="entry name" value="ABC transporter type 1, transmembrane domain"/>
    <property type="match status" value="1"/>
</dbReference>
<keyword evidence="4 5" id="KW-0472">Membrane</keyword>
<comment type="caution">
    <text evidence="8">The sequence shown here is derived from an EMBL/GenBank/DDBJ whole genome shotgun (WGS) entry which is preliminary data.</text>
</comment>
<dbReference type="GO" id="GO:0015421">
    <property type="term" value="F:ABC-type oligopeptide transporter activity"/>
    <property type="evidence" value="ECO:0007669"/>
    <property type="project" value="TreeGrafter"/>
</dbReference>
<dbReference type="InterPro" id="IPR027417">
    <property type="entry name" value="P-loop_NTPase"/>
</dbReference>
<feature type="transmembrane region" description="Helical" evidence="5">
    <location>
        <begin position="266"/>
        <end position="284"/>
    </location>
</feature>
<dbReference type="RefSeq" id="WP_246445273.1">
    <property type="nucleotide sequence ID" value="NZ_BAABAI010000022.1"/>
</dbReference>
<dbReference type="PROSITE" id="PS50893">
    <property type="entry name" value="ABC_TRANSPORTER_2"/>
    <property type="match status" value="1"/>
</dbReference>
<dbReference type="GO" id="GO:0016887">
    <property type="term" value="F:ATP hydrolysis activity"/>
    <property type="evidence" value="ECO:0007669"/>
    <property type="project" value="InterPro"/>
</dbReference>
<dbReference type="InterPro" id="IPR003439">
    <property type="entry name" value="ABC_transporter-like_ATP-bd"/>
</dbReference>
<dbReference type="PROSITE" id="PS50929">
    <property type="entry name" value="ABC_TM1F"/>
    <property type="match status" value="1"/>
</dbReference>
<keyword evidence="2 5" id="KW-0812">Transmembrane</keyword>
<dbReference type="Pfam" id="PF00664">
    <property type="entry name" value="ABC_membrane"/>
    <property type="match status" value="1"/>
</dbReference>
<reference evidence="8 9" key="1">
    <citation type="submission" date="2020-08" db="EMBL/GenBank/DDBJ databases">
        <title>Sequencing the genomes of 1000 actinobacteria strains.</title>
        <authorList>
            <person name="Klenk H.-P."/>
        </authorList>
    </citation>
    <scope>NUCLEOTIDE SEQUENCE [LARGE SCALE GENOMIC DNA]</scope>
    <source>
        <strain evidence="8 9">DSM 45084</strain>
    </source>
</reference>
<dbReference type="SUPFAM" id="SSF90123">
    <property type="entry name" value="ABC transporter transmembrane region"/>
    <property type="match status" value="1"/>
</dbReference>
<dbReference type="InterPro" id="IPR036640">
    <property type="entry name" value="ABC1_TM_sf"/>
</dbReference>
<evidence type="ECO:0000256" key="3">
    <source>
        <dbReference type="ARBA" id="ARBA00022989"/>
    </source>
</evidence>
<sequence length="584" mass="61467">MRQRDEVGVRTRVPYADPGTPDTRGPWHLLWWLVWRQRGRVLRGALWGSLWMVGLMLPPYLIAQAIDRGLRANDPGALLVWATAVLVVGLVNAFLGIMRHRTMTMIRVDSAYRTVQVLVRRMAELGAALPKRVAAGEVSTVGSADLFRVAQTLTITGPGFGAVVACAVVAVLLFGISPALAAVVLVGVPVLLVVVGPLLGRLDRAETAYRERQGAVTALAADIVGGLRVLCGIGGKGVFADRYRARSRELRDNGFRVGAITSRVQALGVCLPVVFLAAVVWISARMTASGALTVGEMVAVYGYVAALVVPVSAFVEGADDLTRGVVSARRVIAVLDVRPDLDDPEPPVPGPAADADLHDPASGLVVPGGRFCALVATGPAEALAVVDRLARYADSAAAWGGVPLGRMSLTEVRARIVVADSDAHLFAGALRDVVAPAATPDDDAVRRAVHTAAAEDLVAALPEGLDSPVAAQGRDLSGGQRQRLRLVRALLADPDVLLLVEPTSAVDAHTEARIAGRLRAAREGGTTLVVTSSPLVLDRADHVSLLVGGRVAASGTHARLLATDDDYRRLVHRDDDLAGEGARR</sequence>
<feature type="transmembrane region" description="Helical" evidence="5">
    <location>
        <begin position="180"/>
        <end position="200"/>
    </location>
</feature>
<dbReference type="GO" id="GO:0005524">
    <property type="term" value="F:ATP binding"/>
    <property type="evidence" value="ECO:0007669"/>
    <property type="project" value="InterPro"/>
</dbReference>
<feature type="transmembrane region" description="Helical" evidence="5">
    <location>
        <begin position="290"/>
        <end position="315"/>
    </location>
</feature>
<feature type="domain" description="ABC transporter" evidence="6">
    <location>
        <begin position="269"/>
        <end position="573"/>
    </location>
</feature>
<dbReference type="InterPro" id="IPR017871">
    <property type="entry name" value="ABC_transporter-like_CS"/>
</dbReference>
<accession>A0A7W7WXK5</accession>
<dbReference type="Proteomes" id="UP000542674">
    <property type="component" value="Unassembled WGS sequence"/>
</dbReference>
<proteinExistence type="predicted"/>
<dbReference type="PROSITE" id="PS00211">
    <property type="entry name" value="ABC_TRANSPORTER_1"/>
    <property type="match status" value="1"/>
</dbReference>
<dbReference type="InterPro" id="IPR039421">
    <property type="entry name" value="Type_1_exporter"/>
</dbReference>
<dbReference type="GO" id="GO:0005886">
    <property type="term" value="C:plasma membrane"/>
    <property type="evidence" value="ECO:0007669"/>
    <property type="project" value="UniProtKB-SubCell"/>
</dbReference>
<feature type="domain" description="ABC transmembrane type-1" evidence="7">
    <location>
        <begin position="44"/>
        <end position="323"/>
    </location>
</feature>
<feature type="transmembrane region" description="Helical" evidence="5">
    <location>
        <begin position="78"/>
        <end position="97"/>
    </location>
</feature>
<dbReference type="PANTHER" id="PTHR43394:SF1">
    <property type="entry name" value="ATP-BINDING CASSETTE SUB-FAMILY B MEMBER 10, MITOCHONDRIAL"/>
    <property type="match status" value="1"/>
</dbReference>
<evidence type="ECO:0000313" key="9">
    <source>
        <dbReference type="Proteomes" id="UP000542674"/>
    </source>
</evidence>
<evidence type="ECO:0000256" key="2">
    <source>
        <dbReference type="ARBA" id="ARBA00022692"/>
    </source>
</evidence>
<keyword evidence="9" id="KW-1185">Reference proteome</keyword>
<dbReference type="PANTHER" id="PTHR43394">
    <property type="entry name" value="ATP-DEPENDENT PERMEASE MDL1, MITOCHONDRIAL"/>
    <property type="match status" value="1"/>
</dbReference>
<dbReference type="EMBL" id="JACHJS010000001">
    <property type="protein sequence ID" value="MBB4966723.1"/>
    <property type="molecule type" value="Genomic_DNA"/>
</dbReference>
<feature type="transmembrane region" description="Helical" evidence="5">
    <location>
        <begin position="153"/>
        <end position="174"/>
    </location>
</feature>
<feature type="transmembrane region" description="Helical" evidence="5">
    <location>
        <begin position="45"/>
        <end position="66"/>
    </location>
</feature>
<dbReference type="SUPFAM" id="SSF52540">
    <property type="entry name" value="P-loop containing nucleoside triphosphate hydrolases"/>
    <property type="match status" value="1"/>
</dbReference>
<gene>
    <name evidence="8" type="ORF">F4559_004082</name>
</gene>
<dbReference type="InterPro" id="IPR011527">
    <property type="entry name" value="ABC1_TM_dom"/>
</dbReference>
<evidence type="ECO:0000259" key="7">
    <source>
        <dbReference type="PROSITE" id="PS50929"/>
    </source>
</evidence>
<evidence type="ECO:0000256" key="1">
    <source>
        <dbReference type="ARBA" id="ARBA00004651"/>
    </source>
</evidence>
<organism evidence="8 9">
    <name type="scientific">Saccharothrix violaceirubra</name>
    <dbReference type="NCBI Taxonomy" id="413306"/>
    <lineage>
        <taxon>Bacteria</taxon>
        <taxon>Bacillati</taxon>
        <taxon>Actinomycetota</taxon>
        <taxon>Actinomycetes</taxon>
        <taxon>Pseudonocardiales</taxon>
        <taxon>Pseudonocardiaceae</taxon>
        <taxon>Saccharothrix</taxon>
    </lineage>
</organism>
<evidence type="ECO:0000313" key="8">
    <source>
        <dbReference type="EMBL" id="MBB4966723.1"/>
    </source>
</evidence>
<evidence type="ECO:0000256" key="5">
    <source>
        <dbReference type="SAM" id="Phobius"/>
    </source>
</evidence>